<keyword evidence="3" id="KW-0540">Nuclease</keyword>
<dbReference type="Gene3D" id="3.10.310.30">
    <property type="match status" value="1"/>
</dbReference>
<dbReference type="GO" id="GO:0003676">
    <property type="term" value="F:nucleic acid binding"/>
    <property type="evidence" value="ECO:0007669"/>
    <property type="project" value="InterPro"/>
</dbReference>
<dbReference type="EMBL" id="CBXV010000007">
    <property type="protein sequence ID" value="CDM66188.1"/>
    <property type="molecule type" value="Genomic_DNA"/>
</dbReference>
<dbReference type="GO" id="GO:0008409">
    <property type="term" value="F:5'-3' exonuclease activity"/>
    <property type="evidence" value="ECO:0007669"/>
    <property type="project" value="InterPro"/>
</dbReference>
<dbReference type="RefSeq" id="WP_060635572.1">
    <property type="nucleotide sequence ID" value="NZ_CBXV010000007.1"/>
</dbReference>
<dbReference type="Proteomes" id="UP000031518">
    <property type="component" value="Unassembled WGS sequence"/>
</dbReference>
<keyword evidence="11" id="KW-1185">Reference proteome</keyword>
<dbReference type="InterPro" id="IPR003156">
    <property type="entry name" value="DHHA1_dom"/>
</dbReference>
<dbReference type="InterPro" id="IPR038763">
    <property type="entry name" value="DHH_sf"/>
</dbReference>
<comment type="similarity">
    <text evidence="1">Belongs to the RecJ family.</text>
</comment>
<feature type="domain" description="DHHA1" evidence="8">
    <location>
        <begin position="359"/>
        <end position="448"/>
    </location>
</feature>
<dbReference type="Pfam" id="PF02272">
    <property type="entry name" value="DHHA1"/>
    <property type="match status" value="1"/>
</dbReference>
<dbReference type="SUPFAM" id="SSF64182">
    <property type="entry name" value="DHH phosphoesterases"/>
    <property type="match status" value="1"/>
</dbReference>
<reference evidence="10 11" key="1">
    <citation type="submission" date="2013-12" db="EMBL/GenBank/DDBJ databases">
        <authorList>
            <person name="Stott M."/>
        </authorList>
    </citation>
    <scope>NUCLEOTIDE SEQUENCE [LARGE SCALE GENOMIC DNA]</scope>
    <source>
        <strain evidence="10 11">K22</strain>
    </source>
</reference>
<dbReference type="PANTHER" id="PTHR30255:SF2">
    <property type="entry name" value="SINGLE-STRANDED-DNA-SPECIFIC EXONUCLEASE RECJ"/>
    <property type="match status" value="1"/>
</dbReference>
<proteinExistence type="inferred from homology"/>
<dbReference type="InterPro" id="IPR001667">
    <property type="entry name" value="DDH_dom"/>
</dbReference>
<sequence length="578" mass="64064">MGTSVGLGHDGKRWILREHDRAAAARLSRSLGISPFIGALFAVRGVVDPEIAHRILHPSFDQLHDPMLMRGMDVAVQRISRAIERREKVLIYGDYDVDGTTGTALLRRALQMLGLETGYHIPHRFTEGYGINRAALAAAYEEGYDLVISVDCGIRAHEPLRWARERGLEVIVTDHHLPDEESGIPPAVAVLDPNRADCAYPDKNLAGVGVAFKLAHALLRAHGRASDRTIKGFLKLVAIGTVADVAPLIGENRAIVALGLQDLPNVRNLGLRALMEVAGCGPGKRMSVYDIGFRLGPRINAAGRMDAARVVVELLEAVDEAQARRLAVALNERNAERQRLQRQLLKEALAELKGLQDYVAVVARDGWHRGVIGLVASKIVEQVGRPAIVISLDGEMGHGSARSIEEYHLLEGLTACADLFENFGGHRHAAGLAIRRDRIDELRRRLNEHAASLLRPDQLIPALRIDLELPAQALTLELAKEMRKLEPYGTGWPSPLFLTRKLRVVGEPRVLSARHLKFSVVGEDGIEREAIWWRAIEDGKRTPCPDEIIELVYSLEIDSWRECERLRLVVEDYRVSDD</sequence>
<gene>
    <name evidence="10" type="ORF">PYK22_02200</name>
</gene>
<evidence type="ECO:0000313" key="10">
    <source>
        <dbReference type="EMBL" id="CDM66188.1"/>
    </source>
</evidence>
<dbReference type="AlphaFoldDB" id="A0A0B6WY48"/>
<dbReference type="InterPro" id="IPR041122">
    <property type="entry name" value="RecJ_OB"/>
</dbReference>
<keyword evidence="6" id="KW-0175">Coiled coil</keyword>
<name>A0A0B6WY48_9BACT</name>
<feature type="domain" description="RecJ OB" evidence="9">
    <location>
        <begin position="465"/>
        <end position="572"/>
    </location>
</feature>
<dbReference type="NCBIfam" id="TIGR00644">
    <property type="entry name" value="recJ"/>
    <property type="match status" value="1"/>
</dbReference>
<dbReference type="STRING" id="454194.PYK22_02200"/>
<evidence type="ECO:0000256" key="1">
    <source>
        <dbReference type="ARBA" id="ARBA00005915"/>
    </source>
</evidence>
<evidence type="ECO:0000256" key="5">
    <source>
        <dbReference type="ARBA" id="ARBA00022839"/>
    </source>
</evidence>
<keyword evidence="4 10" id="KW-0378">Hydrolase</keyword>
<protein>
    <recommendedName>
        <fullName evidence="2">Single-stranded-DNA-specific exonuclease RecJ</fullName>
    </recommendedName>
</protein>
<organism evidence="10 11">
    <name type="scientific">Pyrinomonas methylaliphatogenes</name>
    <dbReference type="NCBI Taxonomy" id="454194"/>
    <lineage>
        <taxon>Bacteria</taxon>
        <taxon>Pseudomonadati</taxon>
        <taxon>Acidobacteriota</taxon>
        <taxon>Blastocatellia</taxon>
        <taxon>Blastocatellales</taxon>
        <taxon>Pyrinomonadaceae</taxon>
        <taxon>Pyrinomonas</taxon>
    </lineage>
</organism>
<dbReference type="Pfam" id="PF01368">
    <property type="entry name" value="DHH"/>
    <property type="match status" value="1"/>
</dbReference>
<dbReference type="GO" id="GO:0006281">
    <property type="term" value="P:DNA repair"/>
    <property type="evidence" value="ECO:0007669"/>
    <property type="project" value="InterPro"/>
</dbReference>
<evidence type="ECO:0000259" key="8">
    <source>
        <dbReference type="Pfam" id="PF02272"/>
    </source>
</evidence>
<keyword evidence="5 10" id="KW-0269">Exonuclease</keyword>
<evidence type="ECO:0000313" key="11">
    <source>
        <dbReference type="Proteomes" id="UP000031518"/>
    </source>
</evidence>
<accession>A0A0B6WY48</accession>
<dbReference type="InterPro" id="IPR051673">
    <property type="entry name" value="SSDNA_exonuclease_RecJ"/>
</dbReference>
<reference evidence="10 11" key="2">
    <citation type="submission" date="2015-01" db="EMBL/GenBank/DDBJ databases">
        <title>Complete genome sequence of Pyrinomonas methylaliphatogenes type strain K22T.</title>
        <authorList>
            <person name="Lee K.C.Y."/>
            <person name="Power J.F."/>
            <person name="Dunfield P.F."/>
            <person name="Morgan X.C."/>
            <person name="Huttenhower C."/>
            <person name="Stott M.B."/>
        </authorList>
    </citation>
    <scope>NUCLEOTIDE SEQUENCE [LARGE SCALE GENOMIC DNA]</scope>
    <source>
        <strain evidence="10 11">K22</strain>
    </source>
</reference>
<dbReference type="Pfam" id="PF17768">
    <property type="entry name" value="RecJ_OB"/>
    <property type="match status" value="1"/>
</dbReference>
<feature type="domain" description="DDH" evidence="7">
    <location>
        <begin position="88"/>
        <end position="241"/>
    </location>
</feature>
<evidence type="ECO:0000259" key="7">
    <source>
        <dbReference type="Pfam" id="PF01368"/>
    </source>
</evidence>
<evidence type="ECO:0000256" key="4">
    <source>
        <dbReference type="ARBA" id="ARBA00022801"/>
    </source>
</evidence>
<dbReference type="GO" id="GO:0006310">
    <property type="term" value="P:DNA recombination"/>
    <property type="evidence" value="ECO:0007669"/>
    <property type="project" value="InterPro"/>
</dbReference>
<dbReference type="InterPro" id="IPR004610">
    <property type="entry name" value="RecJ"/>
</dbReference>
<dbReference type="OrthoDB" id="9809852at2"/>
<dbReference type="PANTHER" id="PTHR30255">
    <property type="entry name" value="SINGLE-STRANDED-DNA-SPECIFIC EXONUCLEASE RECJ"/>
    <property type="match status" value="1"/>
</dbReference>
<feature type="coiled-coil region" evidence="6">
    <location>
        <begin position="323"/>
        <end position="355"/>
    </location>
</feature>
<evidence type="ECO:0000256" key="2">
    <source>
        <dbReference type="ARBA" id="ARBA00019841"/>
    </source>
</evidence>
<evidence type="ECO:0000256" key="6">
    <source>
        <dbReference type="SAM" id="Coils"/>
    </source>
</evidence>
<dbReference type="Gene3D" id="3.90.1640.30">
    <property type="match status" value="1"/>
</dbReference>
<evidence type="ECO:0000256" key="3">
    <source>
        <dbReference type="ARBA" id="ARBA00022722"/>
    </source>
</evidence>
<evidence type="ECO:0000259" key="9">
    <source>
        <dbReference type="Pfam" id="PF17768"/>
    </source>
</evidence>